<dbReference type="Proteomes" id="UP000238375">
    <property type="component" value="Unassembled WGS sequence"/>
</dbReference>
<dbReference type="AlphaFoldDB" id="A0A2T0RFS4"/>
<comment type="caution">
    <text evidence="1">The sequence shown here is derived from an EMBL/GenBank/DDBJ whole genome shotgun (WGS) entry which is preliminary data.</text>
</comment>
<keyword evidence="2" id="KW-1185">Reference proteome</keyword>
<evidence type="ECO:0000313" key="2">
    <source>
        <dbReference type="Proteomes" id="UP000238375"/>
    </source>
</evidence>
<dbReference type="EMBL" id="PVTE01000063">
    <property type="protein sequence ID" value="PRY19960.1"/>
    <property type="molecule type" value="Genomic_DNA"/>
</dbReference>
<organism evidence="1 2">
    <name type="scientific">Spirosoma oryzae</name>
    <dbReference type="NCBI Taxonomy" id="1469603"/>
    <lineage>
        <taxon>Bacteria</taxon>
        <taxon>Pseudomonadati</taxon>
        <taxon>Bacteroidota</taxon>
        <taxon>Cytophagia</taxon>
        <taxon>Cytophagales</taxon>
        <taxon>Cytophagaceae</taxon>
        <taxon>Spirosoma</taxon>
    </lineage>
</organism>
<name>A0A2T0RFS4_9BACT</name>
<sequence length="90" mass="10073">MVEAIVKPTQSVMNLPKAPTWVLLSHSFNGLFDGLIRLTLTGTVVATAVEARHSTGPALAKRLSFDHPLRQLTAVGRPHRWYCREKQLLR</sequence>
<reference evidence="1 2" key="1">
    <citation type="submission" date="2018-03" db="EMBL/GenBank/DDBJ databases">
        <title>Genomic Encyclopedia of Archaeal and Bacterial Type Strains, Phase II (KMG-II): from individual species to whole genera.</title>
        <authorList>
            <person name="Goeker M."/>
        </authorList>
    </citation>
    <scope>NUCLEOTIDE SEQUENCE [LARGE SCALE GENOMIC DNA]</scope>
    <source>
        <strain evidence="1 2">DSM 28354</strain>
    </source>
</reference>
<gene>
    <name evidence="1" type="ORF">CLV58_1631</name>
</gene>
<proteinExistence type="predicted"/>
<accession>A0A2T0RFS4</accession>
<evidence type="ECO:0000313" key="1">
    <source>
        <dbReference type="EMBL" id="PRY19960.1"/>
    </source>
</evidence>
<protein>
    <submittedName>
        <fullName evidence="1">Uncharacterized protein</fullName>
    </submittedName>
</protein>